<keyword evidence="3" id="KW-1185">Reference proteome</keyword>
<name>A0AAE9Z551_9GAMM</name>
<organism evidence="2 3">
    <name type="scientific">Thalassomonas viridans</name>
    <dbReference type="NCBI Taxonomy" id="137584"/>
    <lineage>
        <taxon>Bacteria</taxon>
        <taxon>Pseudomonadati</taxon>
        <taxon>Pseudomonadota</taxon>
        <taxon>Gammaproteobacteria</taxon>
        <taxon>Alteromonadales</taxon>
        <taxon>Colwelliaceae</taxon>
        <taxon>Thalassomonas</taxon>
    </lineage>
</organism>
<reference evidence="2 3" key="2">
    <citation type="journal article" date="2022" name="Mar. Drugs">
        <title>Bioassay-Guided Fractionation Leads to the Detection of Cholic Acid Generated by the Rare Thalassomonas sp.</title>
        <authorList>
            <person name="Pheiffer F."/>
            <person name="Schneider Y.K."/>
            <person name="Hansen E.H."/>
            <person name="Andersen J.H."/>
            <person name="Isaksson J."/>
            <person name="Busche T."/>
            <person name="R C."/>
            <person name="Kalinowski J."/>
            <person name="Zyl L.V."/>
            <person name="Trindade M."/>
        </authorList>
    </citation>
    <scope>NUCLEOTIDE SEQUENCE [LARGE SCALE GENOMIC DNA]</scope>
    <source>
        <strain evidence="2 3">XOM25</strain>
    </source>
</reference>
<dbReference type="NCBIfam" id="TIGR02595">
    <property type="entry name" value="PEP_CTERM"/>
    <property type="match status" value="1"/>
</dbReference>
<reference evidence="2 3" key="1">
    <citation type="journal article" date="2015" name="Genome Announc.">
        <title>Draft Genome Sequences of Marine Isolates of Thalassomonas viridans and Thalassomonas actiniarum.</title>
        <authorList>
            <person name="Olonade I."/>
            <person name="van Zyl L.J."/>
            <person name="Trindade M."/>
        </authorList>
    </citation>
    <scope>NUCLEOTIDE SEQUENCE [LARGE SCALE GENOMIC DNA]</scope>
    <source>
        <strain evidence="2 3">XOM25</strain>
    </source>
</reference>
<dbReference type="EMBL" id="CP059733">
    <property type="protein sequence ID" value="WDE06234.1"/>
    <property type="molecule type" value="Genomic_DNA"/>
</dbReference>
<evidence type="ECO:0000313" key="2">
    <source>
        <dbReference type="EMBL" id="WDE06234.1"/>
    </source>
</evidence>
<accession>A0AAE9Z551</accession>
<dbReference type="Proteomes" id="UP000032352">
    <property type="component" value="Chromosome"/>
</dbReference>
<sequence length="229" mass="24969">MKNKICLLFNISLLLTSTISQASLIKFYAPGVHSPDTAVMDAALGISGYDIEKFDDKQLMDGVSYAFINPDVAEKSQLVNLLDFASLSWDDTYVLANGNSGNNRWIPSWVQGITFFFEQGIAGFGLGFANMQSQYGGRHSLYINDLAHGTLENFDSFHNGAGRNGYLTIEAEEHEVIRSVTILSARTNADGFTVDHLAIKRLVPEPAGAALLTLGLVGAGFSRRFARHS</sequence>
<feature type="chain" id="PRO_5042126382" evidence="1">
    <location>
        <begin position="23"/>
        <end position="229"/>
    </location>
</feature>
<feature type="signal peptide" evidence="1">
    <location>
        <begin position="1"/>
        <end position="22"/>
    </location>
</feature>
<keyword evidence="1" id="KW-0732">Signal</keyword>
<dbReference type="KEGG" id="tvd:SG34_004720"/>
<dbReference type="InterPro" id="IPR013424">
    <property type="entry name" value="Ice-binding_C"/>
</dbReference>
<protein>
    <submittedName>
        <fullName evidence="2">PEP-CTERM sorting domain-containing protein</fullName>
    </submittedName>
</protein>
<dbReference type="AlphaFoldDB" id="A0AAE9Z551"/>
<proteinExistence type="predicted"/>
<dbReference type="RefSeq" id="WP_044840400.1">
    <property type="nucleotide sequence ID" value="NZ_CP059733.1"/>
</dbReference>
<evidence type="ECO:0000313" key="3">
    <source>
        <dbReference type="Proteomes" id="UP000032352"/>
    </source>
</evidence>
<evidence type="ECO:0000256" key="1">
    <source>
        <dbReference type="SAM" id="SignalP"/>
    </source>
</evidence>
<gene>
    <name evidence="2" type="ORF">SG34_004720</name>
</gene>